<gene>
    <name evidence="2" type="ORF">PFMALIP_05823</name>
</gene>
<feature type="non-terminal residue" evidence="2">
    <location>
        <position position="1"/>
    </location>
</feature>
<feature type="non-terminal residue" evidence="2">
    <location>
        <position position="174"/>
    </location>
</feature>
<feature type="region of interest" description="Disordered" evidence="1">
    <location>
        <begin position="147"/>
        <end position="174"/>
    </location>
</feature>
<organism evidence="2 3">
    <name type="scientific">Plasmodium falciparum MaliPS096_E11</name>
    <dbReference type="NCBI Taxonomy" id="1036727"/>
    <lineage>
        <taxon>Eukaryota</taxon>
        <taxon>Sar</taxon>
        <taxon>Alveolata</taxon>
        <taxon>Apicomplexa</taxon>
        <taxon>Aconoidasida</taxon>
        <taxon>Haemosporida</taxon>
        <taxon>Plasmodiidae</taxon>
        <taxon>Plasmodium</taxon>
        <taxon>Plasmodium (Laverania)</taxon>
    </lineage>
</organism>
<evidence type="ECO:0000313" key="2">
    <source>
        <dbReference type="EMBL" id="ETW46112.1"/>
    </source>
</evidence>
<name>A0A024WG36_PLAFA</name>
<evidence type="ECO:0000256" key="1">
    <source>
        <dbReference type="SAM" id="MobiDB-lite"/>
    </source>
</evidence>
<reference evidence="2 3" key="2">
    <citation type="submission" date="2013-02" db="EMBL/GenBank/DDBJ databases">
        <title>The Genome Sequence of Plasmodium falciparum MaliPS096_E11.</title>
        <authorList>
            <consortium name="The Broad Institute Genome Sequencing Platform"/>
            <consortium name="The Broad Institute Genome Sequencing Center for Infectious Disease"/>
            <person name="Neafsey D."/>
            <person name="Cheeseman I."/>
            <person name="Volkman S."/>
            <person name="Adams J."/>
            <person name="Walker B."/>
            <person name="Young S.K."/>
            <person name="Zeng Q."/>
            <person name="Gargeya S."/>
            <person name="Fitzgerald M."/>
            <person name="Haas B."/>
            <person name="Abouelleil A."/>
            <person name="Alvarado L."/>
            <person name="Arachchi H.M."/>
            <person name="Berlin A.M."/>
            <person name="Chapman S.B."/>
            <person name="Dewar J."/>
            <person name="Goldberg J."/>
            <person name="Griggs A."/>
            <person name="Gujja S."/>
            <person name="Hansen M."/>
            <person name="Howarth C."/>
            <person name="Imamovic A."/>
            <person name="Larimer J."/>
            <person name="McCowan C."/>
            <person name="Murphy C."/>
            <person name="Neiman D."/>
            <person name="Pearson M."/>
            <person name="Priest M."/>
            <person name="Roberts A."/>
            <person name="Saif S."/>
            <person name="Shea T."/>
            <person name="Sisk P."/>
            <person name="Sykes S."/>
            <person name="Wortman J."/>
            <person name="Nusbaum C."/>
            <person name="Birren B."/>
        </authorList>
    </citation>
    <scope>NUCLEOTIDE SEQUENCE [LARGE SCALE GENOMIC DNA]</scope>
    <source>
        <strain evidence="2 3">MaliPS096_E11</strain>
    </source>
</reference>
<dbReference type="OrthoDB" id="373030at2759"/>
<dbReference type="EMBL" id="KI925745">
    <property type="protein sequence ID" value="ETW46112.1"/>
    <property type="molecule type" value="Genomic_DNA"/>
</dbReference>
<reference evidence="2 3" key="1">
    <citation type="submission" date="2013-02" db="EMBL/GenBank/DDBJ databases">
        <title>The Genome Annotation of Plasmodium falciparum MaliPS096_E11.</title>
        <authorList>
            <consortium name="The Broad Institute Genome Sequencing Platform"/>
            <consortium name="The Broad Institute Genome Sequencing Center for Infectious Disease"/>
            <person name="Neafsey D."/>
            <person name="Hoffman S."/>
            <person name="Volkman S."/>
            <person name="Rosenthal P."/>
            <person name="Walker B."/>
            <person name="Young S.K."/>
            <person name="Zeng Q."/>
            <person name="Gargeya S."/>
            <person name="Fitzgerald M."/>
            <person name="Haas B."/>
            <person name="Abouelleil A."/>
            <person name="Allen A.W."/>
            <person name="Alvarado L."/>
            <person name="Arachchi H.M."/>
            <person name="Berlin A.M."/>
            <person name="Chapman S.B."/>
            <person name="Gainer-Dewar J."/>
            <person name="Goldberg J."/>
            <person name="Griggs A."/>
            <person name="Gujja S."/>
            <person name="Hansen M."/>
            <person name="Howarth C."/>
            <person name="Imamovic A."/>
            <person name="Ireland A."/>
            <person name="Larimer J."/>
            <person name="McCowan C."/>
            <person name="Murphy C."/>
            <person name="Pearson M."/>
            <person name="Poon T.W."/>
            <person name="Priest M."/>
            <person name="Roberts A."/>
            <person name="Saif S."/>
            <person name="Shea T."/>
            <person name="Sisk P."/>
            <person name="Sykes S."/>
            <person name="Wortman J."/>
            <person name="Nusbaum C."/>
            <person name="Birren B."/>
        </authorList>
    </citation>
    <scope>NUCLEOTIDE SEQUENCE [LARGE SCALE GENOMIC DNA]</scope>
    <source>
        <strain evidence="2 3">MaliPS096_E11</strain>
    </source>
</reference>
<sequence>RINWKLAEKKKITKHSITTMKNYWNNSIANCLPQFIENYSRDVERLNEMKKQNKMKNIKKGKIKKNDKTKKTATPKVQFTKQRSNISMNRVIKGASLDYKKLSTNTFRNKQIVVNSILKKKKTMNKIIDKKNKLVSLKTKNVHLKKDIHKPNKTKLVQGLPKKDKKKDNTYTTK</sequence>
<dbReference type="Proteomes" id="UP000030699">
    <property type="component" value="Unassembled WGS sequence"/>
</dbReference>
<dbReference type="AlphaFoldDB" id="A0A024WG36"/>
<protein>
    <submittedName>
        <fullName evidence="2">Uncharacterized protein</fullName>
    </submittedName>
</protein>
<proteinExistence type="predicted"/>
<accession>A0A024WG36</accession>
<evidence type="ECO:0000313" key="3">
    <source>
        <dbReference type="Proteomes" id="UP000030699"/>
    </source>
</evidence>